<organism evidence="1 2">
    <name type="scientific">Oscillatoria acuminata PCC 6304</name>
    <dbReference type="NCBI Taxonomy" id="56110"/>
    <lineage>
        <taxon>Bacteria</taxon>
        <taxon>Bacillati</taxon>
        <taxon>Cyanobacteriota</taxon>
        <taxon>Cyanophyceae</taxon>
        <taxon>Oscillatoriophycideae</taxon>
        <taxon>Oscillatoriales</taxon>
        <taxon>Oscillatoriaceae</taxon>
        <taxon>Oscillatoria</taxon>
    </lineage>
</organism>
<dbReference type="EMBL" id="CP003607">
    <property type="protein sequence ID" value="AFY80997.1"/>
    <property type="molecule type" value="Genomic_DNA"/>
</dbReference>
<evidence type="ECO:0000313" key="1">
    <source>
        <dbReference type="EMBL" id="AFY80997.1"/>
    </source>
</evidence>
<dbReference type="InParanoid" id="K9TDP6"/>
<keyword evidence="2" id="KW-1185">Reference proteome</keyword>
<gene>
    <name evidence="1" type="ORF">Oscil6304_1283</name>
</gene>
<dbReference type="STRING" id="56110.Oscil6304_1283"/>
<dbReference type="AlphaFoldDB" id="K9TDP6"/>
<accession>K9TDP6</accession>
<evidence type="ECO:0000313" key="2">
    <source>
        <dbReference type="Proteomes" id="UP000010367"/>
    </source>
</evidence>
<reference evidence="1 2" key="1">
    <citation type="submission" date="2012-06" db="EMBL/GenBank/DDBJ databases">
        <title>Finished chromosome of genome of Oscillatoria acuminata PCC 6304.</title>
        <authorList>
            <consortium name="US DOE Joint Genome Institute"/>
            <person name="Gugger M."/>
            <person name="Coursin T."/>
            <person name="Rippka R."/>
            <person name="Tandeau De Marsac N."/>
            <person name="Huntemann M."/>
            <person name="Wei C.-L."/>
            <person name="Han J."/>
            <person name="Detter J.C."/>
            <person name="Han C."/>
            <person name="Tapia R."/>
            <person name="Davenport K."/>
            <person name="Daligault H."/>
            <person name="Erkkila T."/>
            <person name="Gu W."/>
            <person name="Munk A.C.C."/>
            <person name="Teshima H."/>
            <person name="Xu Y."/>
            <person name="Chain P."/>
            <person name="Chen A."/>
            <person name="Krypides N."/>
            <person name="Mavromatis K."/>
            <person name="Markowitz V."/>
            <person name="Szeto E."/>
            <person name="Ivanova N."/>
            <person name="Mikhailova N."/>
            <person name="Ovchinnikova G."/>
            <person name="Pagani I."/>
            <person name="Pati A."/>
            <person name="Goodwin L."/>
            <person name="Peters L."/>
            <person name="Pitluck S."/>
            <person name="Woyke T."/>
            <person name="Kerfeld C."/>
        </authorList>
    </citation>
    <scope>NUCLEOTIDE SEQUENCE [LARGE SCALE GENOMIC DNA]</scope>
    <source>
        <strain evidence="1 2">PCC 6304</strain>
    </source>
</reference>
<protein>
    <submittedName>
        <fullName evidence="1">Uncharacterized protein</fullName>
    </submittedName>
</protein>
<proteinExistence type="predicted"/>
<dbReference type="Proteomes" id="UP000010367">
    <property type="component" value="Chromosome"/>
</dbReference>
<sequence>MFDEGSVGILMGISRSDRQEFMLEDWTRLGGPPIWSVEITFIWNCWQ</sequence>
<dbReference type="KEGG" id="oac:Oscil6304_1283"/>
<dbReference type="HOGENOM" id="CLU_3170981_0_0_3"/>
<name>K9TDP6_9CYAN</name>